<organism evidence="2 3">
    <name type="scientific">Azospirillum brasilense</name>
    <dbReference type="NCBI Taxonomy" id="192"/>
    <lineage>
        <taxon>Bacteria</taxon>
        <taxon>Pseudomonadati</taxon>
        <taxon>Pseudomonadota</taxon>
        <taxon>Alphaproteobacteria</taxon>
        <taxon>Rhodospirillales</taxon>
        <taxon>Azospirillaceae</taxon>
        <taxon>Azospirillum</taxon>
    </lineage>
</organism>
<evidence type="ECO:0000313" key="2">
    <source>
        <dbReference type="EMBL" id="TWA86734.1"/>
    </source>
</evidence>
<feature type="region of interest" description="Disordered" evidence="1">
    <location>
        <begin position="1"/>
        <end position="37"/>
    </location>
</feature>
<evidence type="ECO:0000313" key="3">
    <source>
        <dbReference type="Proteomes" id="UP000318529"/>
    </source>
</evidence>
<evidence type="ECO:0000256" key="1">
    <source>
        <dbReference type="SAM" id="MobiDB-lite"/>
    </source>
</evidence>
<dbReference type="EMBL" id="VITH01000002">
    <property type="protein sequence ID" value="TWA86734.1"/>
    <property type="molecule type" value="Genomic_DNA"/>
</dbReference>
<reference evidence="2 3" key="1">
    <citation type="submission" date="2019-06" db="EMBL/GenBank/DDBJ databases">
        <title>Genomic Encyclopedia of Type Strains, Phase IV (KMG-V): Genome sequencing to study the core and pangenomes of soil and plant-associated prokaryotes.</title>
        <authorList>
            <person name="Whitman W."/>
        </authorList>
    </citation>
    <scope>NUCLEOTIDE SEQUENCE [LARGE SCALE GENOMIC DNA]</scope>
    <source>
        <strain evidence="2 3">BR 11650</strain>
    </source>
</reference>
<dbReference type="AlphaFoldDB" id="A0A560CPF4"/>
<feature type="compositionally biased region" description="Low complexity" evidence="1">
    <location>
        <begin position="20"/>
        <end position="29"/>
    </location>
</feature>
<dbReference type="Proteomes" id="UP000318529">
    <property type="component" value="Unassembled WGS sequence"/>
</dbReference>
<accession>A0A560CPF4</accession>
<comment type="caution">
    <text evidence="2">The sequence shown here is derived from an EMBL/GenBank/DDBJ whole genome shotgun (WGS) entry which is preliminary data.</text>
</comment>
<dbReference type="RefSeq" id="WP_145681576.1">
    <property type="nucleotide sequence ID" value="NZ_VITH01000002.1"/>
</dbReference>
<sequence>MSDKLNQSTSKTQGDSKSTNQQLSNQLSSEFLRQMELDREWSHGDELNNAGSPVLEAAIKAGVNVVLEKIKEATKK</sequence>
<gene>
    <name evidence="2" type="ORF">FBZ83_102531</name>
</gene>
<proteinExistence type="predicted"/>
<feature type="compositionally biased region" description="Polar residues" evidence="1">
    <location>
        <begin position="1"/>
        <end position="19"/>
    </location>
</feature>
<protein>
    <submittedName>
        <fullName evidence="2">Uncharacterized protein</fullName>
    </submittedName>
</protein>
<name>A0A560CPF4_AZOBR</name>